<name>A0ABS7AKW5_9PROT</name>
<keyword evidence="1" id="KW-1133">Transmembrane helix</keyword>
<sequence length="31" mass="3319">MSAMADLLLAGAVAAGLLFYLLWALLRPEDL</sequence>
<protein>
    <submittedName>
        <fullName evidence="2">Potassium-transporting ATPase subunit F</fullName>
    </submittedName>
</protein>
<reference evidence="2 3" key="1">
    <citation type="submission" date="2021-07" db="EMBL/GenBank/DDBJ databases">
        <authorList>
            <person name="So Y."/>
        </authorList>
    </citation>
    <scope>NUCLEOTIDE SEQUENCE [LARGE SCALE GENOMIC DNA]</scope>
    <source>
        <strain evidence="2 3">HJA6</strain>
    </source>
</reference>
<keyword evidence="1" id="KW-0812">Transmembrane</keyword>
<keyword evidence="1" id="KW-0472">Membrane</keyword>
<evidence type="ECO:0000313" key="3">
    <source>
        <dbReference type="Proteomes" id="UP001196565"/>
    </source>
</evidence>
<dbReference type="InterPro" id="IPR011726">
    <property type="entry name" value="KdpF"/>
</dbReference>
<gene>
    <name evidence="2" type="ORF">KPL78_29435</name>
</gene>
<evidence type="ECO:0000256" key="1">
    <source>
        <dbReference type="SAM" id="Phobius"/>
    </source>
</evidence>
<dbReference type="EMBL" id="JAHYBZ010000019">
    <property type="protein sequence ID" value="MBW6402005.1"/>
    <property type="molecule type" value="Genomic_DNA"/>
</dbReference>
<proteinExistence type="predicted"/>
<dbReference type="Proteomes" id="UP001196565">
    <property type="component" value="Unassembled WGS sequence"/>
</dbReference>
<dbReference type="Pfam" id="PF09604">
    <property type="entry name" value="Potass_KdpF"/>
    <property type="match status" value="1"/>
</dbReference>
<organism evidence="2 3">
    <name type="scientific">Roseomonas alba</name>
    <dbReference type="NCBI Taxonomy" id="2846776"/>
    <lineage>
        <taxon>Bacteria</taxon>
        <taxon>Pseudomonadati</taxon>
        <taxon>Pseudomonadota</taxon>
        <taxon>Alphaproteobacteria</taxon>
        <taxon>Acetobacterales</taxon>
        <taxon>Roseomonadaceae</taxon>
        <taxon>Roseomonas</taxon>
    </lineage>
</organism>
<accession>A0ABS7AKW5</accession>
<evidence type="ECO:0000313" key="2">
    <source>
        <dbReference type="EMBL" id="MBW6402005.1"/>
    </source>
</evidence>
<comment type="caution">
    <text evidence="2">The sequence shown here is derived from an EMBL/GenBank/DDBJ whole genome shotgun (WGS) entry which is preliminary data.</text>
</comment>
<keyword evidence="3" id="KW-1185">Reference proteome</keyword>
<feature type="transmembrane region" description="Helical" evidence="1">
    <location>
        <begin position="7"/>
        <end position="26"/>
    </location>
</feature>